<protein>
    <submittedName>
        <fullName evidence="2">Class I SAM-dependent methyltransferase</fullName>
    </submittedName>
</protein>
<dbReference type="RefSeq" id="WP_210978674.1">
    <property type="nucleotide sequence ID" value="NZ_CP108125.1"/>
</dbReference>
<accession>A0ABZ1J6T7</accession>
<dbReference type="SUPFAM" id="SSF53335">
    <property type="entry name" value="S-adenosyl-L-methionine-dependent methyltransferases"/>
    <property type="match status" value="1"/>
</dbReference>
<dbReference type="InterPro" id="IPR013217">
    <property type="entry name" value="Methyltransf_12"/>
</dbReference>
<dbReference type="GO" id="GO:0008168">
    <property type="term" value="F:methyltransferase activity"/>
    <property type="evidence" value="ECO:0007669"/>
    <property type="project" value="UniProtKB-KW"/>
</dbReference>
<dbReference type="Pfam" id="PF08242">
    <property type="entry name" value="Methyltransf_12"/>
    <property type="match status" value="1"/>
</dbReference>
<keyword evidence="3" id="KW-1185">Reference proteome</keyword>
<keyword evidence="2" id="KW-0489">Methyltransferase</keyword>
<reference evidence="2 3" key="1">
    <citation type="submission" date="2022-10" db="EMBL/GenBank/DDBJ databases">
        <title>The complete genomes of actinobacterial strains from the NBC collection.</title>
        <authorList>
            <person name="Joergensen T.S."/>
            <person name="Alvarez Arevalo M."/>
            <person name="Sterndorff E.B."/>
            <person name="Faurdal D."/>
            <person name="Vuksanovic O."/>
            <person name="Mourched A.-S."/>
            <person name="Charusanti P."/>
            <person name="Shaw S."/>
            <person name="Blin K."/>
            <person name="Weber T."/>
        </authorList>
    </citation>
    <scope>NUCLEOTIDE SEQUENCE [LARGE SCALE GENOMIC DNA]</scope>
    <source>
        <strain evidence="2 3">NBC_00206</strain>
    </source>
</reference>
<keyword evidence="2" id="KW-0808">Transferase</keyword>
<sequence length="264" mass="28997">MHPVITGAPLSRPDSDSYAVTAEFYDILQADQDAARVRELYGPHVARARLGVLDIGAGTGRVTLMSLAESTVAVHAVEPARAMRTALLTRLATLPARQRERVTVHPYALDEAALNAAADVAVCHNTIACLPPAARDALWPAIHAALTPGGTLFLEPPPALLPPRDVVRRLPEQRVGAHVYGGRMAMSAAGYRIHTRVDYWVRSGRHVLREHTESFWMWPASRARIVDDLVRHGFVPLTGHDDPRVLAVTRLPERRCHTVCRNPV</sequence>
<gene>
    <name evidence="2" type="ORF">OHU27_30775</name>
</gene>
<organism evidence="2 3">
    <name type="scientific">Streptomyces nigra</name>
    <dbReference type="NCBI Taxonomy" id="1827580"/>
    <lineage>
        <taxon>Bacteria</taxon>
        <taxon>Bacillati</taxon>
        <taxon>Actinomycetota</taxon>
        <taxon>Actinomycetes</taxon>
        <taxon>Kitasatosporales</taxon>
        <taxon>Streptomycetaceae</taxon>
        <taxon>Streptomyces</taxon>
    </lineage>
</organism>
<proteinExistence type="predicted"/>
<evidence type="ECO:0000313" key="2">
    <source>
        <dbReference type="EMBL" id="WTO86580.1"/>
    </source>
</evidence>
<name>A0ABZ1J6T7_9ACTN</name>
<dbReference type="Proteomes" id="UP001622690">
    <property type="component" value="Chromosome"/>
</dbReference>
<dbReference type="Gene3D" id="3.40.50.150">
    <property type="entry name" value="Vaccinia Virus protein VP39"/>
    <property type="match status" value="1"/>
</dbReference>
<dbReference type="EMBL" id="CP108125">
    <property type="protein sequence ID" value="WTO86580.1"/>
    <property type="molecule type" value="Genomic_DNA"/>
</dbReference>
<dbReference type="InterPro" id="IPR029063">
    <property type="entry name" value="SAM-dependent_MTases_sf"/>
</dbReference>
<dbReference type="GO" id="GO:0032259">
    <property type="term" value="P:methylation"/>
    <property type="evidence" value="ECO:0007669"/>
    <property type="project" value="UniProtKB-KW"/>
</dbReference>
<evidence type="ECO:0000313" key="3">
    <source>
        <dbReference type="Proteomes" id="UP001622690"/>
    </source>
</evidence>
<evidence type="ECO:0000259" key="1">
    <source>
        <dbReference type="Pfam" id="PF08242"/>
    </source>
</evidence>
<feature type="domain" description="Methyltransferase type 12" evidence="1">
    <location>
        <begin position="53"/>
        <end position="152"/>
    </location>
</feature>